<evidence type="ECO:0000256" key="5">
    <source>
        <dbReference type="SAM" id="MobiDB-lite"/>
    </source>
</evidence>
<dbReference type="PANTHER" id="PTHR47840:SF3">
    <property type="entry name" value="ZN(II)2CYS6 TRANSCRIPTION FACTOR (EUROFUNG)"/>
    <property type="match status" value="1"/>
</dbReference>
<dbReference type="CDD" id="cd00067">
    <property type="entry name" value="GAL4"/>
    <property type="match status" value="1"/>
</dbReference>
<proteinExistence type="predicted"/>
<sequence>MEWANDALIRKGTKSCTECRRRKIRCIPSYDGAVACRRCEETGFECIPQTSRAHRLPSHRRISRIAPKVFQQVDSAHGIADSNVMQSLDPPVDATNGSDASRNLSRDFGVKRPSHLQLLFQNNWLRMEQVPNGHHPNRQLETGSTQLLNIARAALQRVIPSKVDVYRMADRASPWLPVLYSLFPLPFTAKSQPELVSVYKEMKMPNVEPMRLASWLLTLSFIVEQLHQDQLRCGGLEQWPTGISNEMCNVVKMTVLAHDSLLGSIQGLSVFVQFIRLQLGRGKIQEAWVNLRRAIAVAELMGLPRLAESARHDIHTASGANEFQLWSLICAADGLLGMLLNVPSIIRSHHETTRPLLSINGVVQTREYFYCLTRIATKVQNLDHLCELRRSNTEISSFASMLSHELQILASQTPEAWWVGAAHGVLGLDYDRLVQLLHFYIALRVHLPIALRQSPSSASTYSHLSCVTACQSLVQRYLLLGQSLPAGLFLSEMMDFQVFTAAGTLLLLSHTPCSINSMGSEMDQLKMRYEVGQVIAALQKKALNNTPGSGSAKDQAHALCALSDVLEKGDQEVNPSQRNFHVPLLGDTDTVASGLHTYSEPLK</sequence>
<keyword evidence="8" id="KW-1185">Reference proteome</keyword>
<organism evidence="7 8">
    <name type="scientific">Aspergillus keveii</name>
    <dbReference type="NCBI Taxonomy" id="714993"/>
    <lineage>
        <taxon>Eukaryota</taxon>
        <taxon>Fungi</taxon>
        <taxon>Dikarya</taxon>
        <taxon>Ascomycota</taxon>
        <taxon>Pezizomycotina</taxon>
        <taxon>Eurotiomycetes</taxon>
        <taxon>Eurotiomycetidae</taxon>
        <taxon>Eurotiales</taxon>
        <taxon>Aspergillaceae</taxon>
        <taxon>Aspergillus</taxon>
        <taxon>Aspergillus subgen. Nidulantes</taxon>
    </lineage>
</organism>
<evidence type="ECO:0000256" key="1">
    <source>
        <dbReference type="ARBA" id="ARBA00023015"/>
    </source>
</evidence>
<evidence type="ECO:0000256" key="2">
    <source>
        <dbReference type="ARBA" id="ARBA00023125"/>
    </source>
</evidence>
<keyword evidence="4" id="KW-0539">Nucleus</keyword>
<dbReference type="PROSITE" id="PS50048">
    <property type="entry name" value="ZN2_CY6_FUNGAL_2"/>
    <property type="match status" value="1"/>
</dbReference>
<evidence type="ECO:0000259" key="6">
    <source>
        <dbReference type="PROSITE" id="PS50048"/>
    </source>
</evidence>
<dbReference type="SUPFAM" id="SSF57701">
    <property type="entry name" value="Zn2/Cys6 DNA-binding domain"/>
    <property type="match status" value="1"/>
</dbReference>
<comment type="caution">
    <text evidence="7">The sequence shown here is derived from an EMBL/GenBank/DDBJ whole genome shotgun (WGS) entry which is preliminary data.</text>
</comment>
<dbReference type="SMART" id="SM00066">
    <property type="entry name" value="GAL4"/>
    <property type="match status" value="1"/>
</dbReference>
<dbReference type="EMBL" id="JBFTWV010000083">
    <property type="protein sequence ID" value="KAL2788228.1"/>
    <property type="molecule type" value="Genomic_DNA"/>
</dbReference>
<dbReference type="InterPro" id="IPR036864">
    <property type="entry name" value="Zn2-C6_fun-type_DNA-bd_sf"/>
</dbReference>
<dbReference type="Proteomes" id="UP001610563">
    <property type="component" value="Unassembled WGS sequence"/>
</dbReference>
<dbReference type="Gene3D" id="4.10.240.10">
    <property type="entry name" value="Zn(2)-C6 fungal-type DNA-binding domain"/>
    <property type="match status" value="1"/>
</dbReference>
<gene>
    <name evidence="7" type="ORF">BJX66DRAFT_327315</name>
</gene>
<feature type="region of interest" description="Disordered" evidence="5">
    <location>
        <begin position="81"/>
        <end position="106"/>
    </location>
</feature>
<evidence type="ECO:0000313" key="7">
    <source>
        <dbReference type="EMBL" id="KAL2788228.1"/>
    </source>
</evidence>
<evidence type="ECO:0000256" key="4">
    <source>
        <dbReference type="ARBA" id="ARBA00023242"/>
    </source>
</evidence>
<name>A0ABR4FY83_9EURO</name>
<keyword evidence="2" id="KW-0238">DNA-binding</keyword>
<keyword evidence="1" id="KW-0805">Transcription regulation</keyword>
<reference evidence="7 8" key="1">
    <citation type="submission" date="2024-07" db="EMBL/GenBank/DDBJ databases">
        <title>Section-level genome sequencing and comparative genomics of Aspergillus sections Usti and Cavernicolus.</title>
        <authorList>
            <consortium name="Lawrence Berkeley National Laboratory"/>
            <person name="Nybo J.L."/>
            <person name="Vesth T.C."/>
            <person name="Theobald S."/>
            <person name="Frisvad J.C."/>
            <person name="Larsen T.O."/>
            <person name="Kjaerboelling I."/>
            <person name="Rothschild-Mancinelli K."/>
            <person name="Lyhne E.K."/>
            <person name="Kogle M.E."/>
            <person name="Barry K."/>
            <person name="Clum A."/>
            <person name="Na H."/>
            <person name="Ledsgaard L."/>
            <person name="Lin J."/>
            <person name="Lipzen A."/>
            <person name="Kuo A."/>
            <person name="Riley R."/>
            <person name="Mondo S."/>
            <person name="Labutti K."/>
            <person name="Haridas S."/>
            <person name="Pangalinan J."/>
            <person name="Salamov A.A."/>
            <person name="Simmons B.A."/>
            <person name="Magnuson J.K."/>
            <person name="Chen J."/>
            <person name="Drula E."/>
            <person name="Henrissat B."/>
            <person name="Wiebenga A."/>
            <person name="Lubbers R.J."/>
            <person name="Gomes A.C."/>
            <person name="Makela M.R."/>
            <person name="Stajich J."/>
            <person name="Grigoriev I.V."/>
            <person name="Mortensen U.H."/>
            <person name="De Vries R.P."/>
            <person name="Baker S.E."/>
            <person name="Andersen M.R."/>
        </authorList>
    </citation>
    <scope>NUCLEOTIDE SEQUENCE [LARGE SCALE GENOMIC DNA]</scope>
    <source>
        <strain evidence="7 8">CBS 209.92</strain>
    </source>
</reference>
<dbReference type="PANTHER" id="PTHR47840">
    <property type="entry name" value="ZN(II)2CYS6 TRANSCRIPTION FACTOR (EUROFUNG)-RELATED"/>
    <property type="match status" value="1"/>
</dbReference>
<dbReference type="PROSITE" id="PS00463">
    <property type="entry name" value="ZN2_CY6_FUNGAL_1"/>
    <property type="match status" value="1"/>
</dbReference>
<evidence type="ECO:0000256" key="3">
    <source>
        <dbReference type="ARBA" id="ARBA00023163"/>
    </source>
</evidence>
<evidence type="ECO:0000313" key="8">
    <source>
        <dbReference type="Proteomes" id="UP001610563"/>
    </source>
</evidence>
<dbReference type="InterPro" id="IPR001138">
    <property type="entry name" value="Zn2Cys6_DnaBD"/>
</dbReference>
<protein>
    <recommendedName>
        <fullName evidence="6">Zn(2)-C6 fungal-type domain-containing protein</fullName>
    </recommendedName>
</protein>
<dbReference type="CDD" id="cd12148">
    <property type="entry name" value="fungal_TF_MHR"/>
    <property type="match status" value="1"/>
</dbReference>
<feature type="domain" description="Zn(2)-C6 fungal-type" evidence="6">
    <location>
        <begin position="15"/>
        <end position="46"/>
    </location>
</feature>
<keyword evidence="3" id="KW-0804">Transcription</keyword>
<accession>A0ABR4FY83</accession>